<dbReference type="RefSeq" id="WP_000710476.1">
    <property type="nucleotide sequence ID" value="NZ_JACXJY010000059.1"/>
</dbReference>
<reference evidence="1 2" key="1">
    <citation type="submission" date="2018-06" db="EMBL/GenBank/DDBJ databases">
        <authorList>
            <consortium name="Pathogen Informatics"/>
            <person name="Doyle S."/>
        </authorList>
    </citation>
    <scope>NUCLEOTIDE SEQUENCE [LARGE SCALE GENOMIC DNA]</scope>
    <source>
        <strain evidence="1 2">NCTC8985</strain>
    </source>
</reference>
<evidence type="ECO:0000313" key="1">
    <source>
        <dbReference type="EMBL" id="STI77287.1"/>
    </source>
</evidence>
<name>A0A376TJH6_ECOLX</name>
<dbReference type="AlphaFoldDB" id="A0A376TJH6"/>
<evidence type="ECO:0000313" key="2">
    <source>
        <dbReference type="Proteomes" id="UP000254405"/>
    </source>
</evidence>
<dbReference type="EMBL" id="UGCO01000001">
    <property type="protein sequence ID" value="STI77287.1"/>
    <property type="molecule type" value="Genomic_DNA"/>
</dbReference>
<proteinExistence type="predicted"/>
<accession>A0A376TJH6</accession>
<sequence>MKKCEEVSKLPRRRDAALAVPYKKDEFISSSDDKKFSKAKNFASTSLKDKYFKI</sequence>
<protein>
    <submittedName>
        <fullName evidence="1">Uncharacterized protein</fullName>
    </submittedName>
</protein>
<dbReference type="Proteomes" id="UP000254405">
    <property type="component" value="Unassembled WGS sequence"/>
</dbReference>
<gene>
    <name evidence="1" type="ORF">NCTC8985_02579</name>
</gene>
<organism evidence="1 2">
    <name type="scientific">Escherichia coli</name>
    <dbReference type="NCBI Taxonomy" id="562"/>
    <lineage>
        <taxon>Bacteria</taxon>
        <taxon>Pseudomonadati</taxon>
        <taxon>Pseudomonadota</taxon>
        <taxon>Gammaproteobacteria</taxon>
        <taxon>Enterobacterales</taxon>
        <taxon>Enterobacteriaceae</taxon>
        <taxon>Escherichia</taxon>
    </lineage>
</organism>